<feature type="region of interest" description="Disordered" evidence="1">
    <location>
        <begin position="1"/>
        <end position="29"/>
    </location>
</feature>
<protein>
    <submittedName>
        <fullName evidence="2">Uncharacterized protein</fullName>
    </submittedName>
</protein>
<dbReference type="Proteomes" id="UP000198644">
    <property type="component" value="Unassembled WGS sequence"/>
</dbReference>
<dbReference type="EMBL" id="FOYW01000001">
    <property type="protein sequence ID" value="SFR64582.1"/>
    <property type="molecule type" value="Genomic_DNA"/>
</dbReference>
<proteinExistence type="predicted"/>
<organism evidence="2 3">
    <name type="scientific">Marinobacter daqiaonensis</name>
    <dbReference type="NCBI Taxonomy" id="650891"/>
    <lineage>
        <taxon>Bacteria</taxon>
        <taxon>Pseudomonadati</taxon>
        <taxon>Pseudomonadota</taxon>
        <taxon>Gammaproteobacteria</taxon>
        <taxon>Pseudomonadales</taxon>
        <taxon>Marinobacteraceae</taxon>
        <taxon>Marinobacter</taxon>
    </lineage>
</organism>
<dbReference type="STRING" id="650891.SAMN05216203_2122"/>
<evidence type="ECO:0000313" key="2">
    <source>
        <dbReference type="EMBL" id="SFR64582.1"/>
    </source>
</evidence>
<reference evidence="2 3" key="1">
    <citation type="submission" date="2016-10" db="EMBL/GenBank/DDBJ databases">
        <authorList>
            <person name="de Groot N.N."/>
        </authorList>
    </citation>
    <scope>NUCLEOTIDE SEQUENCE [LARGE SCALE GENOMIC DNA]</scope>
    <source>
        <strain evidence="2 3">CGMCC 1.9167</strain>
    </source>
</reference>
<accession>A0A1I6ICX1</accession>
<name>A0A1I6ICX1_9GAMM</name>
<dbReference type="AlphaFoldDB" id="A0A1I6ICX1"/>
<evidence type="ECO:0000313" key="3">
    <source>
        <dbReference type="Proteomes" id="UP000198644"/>
    </source>
</evidence>
<sequence length="29" mass="3129">MNEYALSGPGAFNAPGFHRSDGVQEYENA</sequence>
<gene>
    <name evidence="2" type="ORF">SAMN05216203_2122</name>
</gene>
<evidence type="ECO:0000256" key="1">
    <source>
        <dbReference type="SAM" id="MobiDB-lite"/>
    </source>
</evidence>
<keyword evidence="3" id="KW-1185">Reference proteome</keyword>